<dbReference type="EMBL" id="CYUE01000006">
    <property type="protein sequence ID" value="CUK25005.1"/>
    <property type="molecule type" value="Genomic_DNA"/>
</dbReference>
<dbReference type="InterPro" id="IPR018772">
    <property type="entry name" value="Transcription_activator_HlyU"/>
</dbReference>
<dbReference type="OrthoDB" id="9800971at2"/>
<reference evidence="2" key="1">
    <citation type="submission" date="2015-09" db="EMBL/GenBank/DDBJ databases">
        <authorList>
            <person name="Rodrigo-Torres Lidia"/>
            <person name="Arahal R.David."/>
        </authorList>
    </citation>
    <scope>NUCLEOTIDE SEQUENCE [LARGE SCALE GENOMIC DNA]</scope>
    <source>
        <strain evidence="2">CECT 5114</strain>
    </source>
</reference>
<dbReference type="Proteomes" id="UP000051184">
    <property type="component" value="Unassembled WGS sequence"/>
</dbReference>
<dbReference type="RefSeq" id="WP_058314017.1">
    <property type="nucleotide sequence ID" value="NZ_CYTO01000024.1"/>
</dbReference>
<organism evidence="1 2">
    <name type="scientific">Cognatishimia activa</name>
    <dbReference type="NCBI Taxonomy" id="1715691"/>
    <lineage>
        <taxon>Bacteria</taxon>
        <taxon>Pseudomonadati</taxon>
        <taxon>Pseudomonadota</taxon>
        <taxon>Alphaproteobacteria</taxon>
        <taxon>Rhodobacterales</taxon>
        <taxon>Paracoccaceae</taxon>
        <taxon>Cognatishimia</taxon>
    </lineage>
</organism>
<gene>
    <name evidence="1" type="ORF">TA5114_00795</name>
</gene>
<evidence type="ECO:0000313" key="1">
    <source>
        <dbReference type="EMBL" id="CUK25005.1"/>
    </source>
</evidence>
<accession>A0A0P1IN87</accession>
<keyword evidence="2" id="KW-1185">Reference proteome</keyword>
<dbReference type="Pfam" id="PF10115">
    <property type="entry name" value="HlyU"/>
    <property type="match status" value="1"/>
</dbReference>
<sequence>MSLLSKLFGKSAPEAPEPVSHQGFLIFPMSQKDGSHFRLGARIEKEIDGELKTHDMIRADTFNTVDAANDEAVRKAKVFIDQMGERIF</sequence>
<proteinExistence type="predicted"/>
<dbReference type="AlphaFoldDB" id="A0A0P1IN87"/>
<evidence type="ECO:0000313" key="2">
    <source>
        <dbReference type="Proteomes" id="UP000051184"/>
    </source>
</evidence>
<protein>
    <recommendedName>
        <fullName evidence="3">Transcriptional activator HlyU</fullName>
    </recommendedName>
</protein>
<name>A0A0P1IN87_9RHOB</name>
<evidence type="ECO:0008006" key="3">
    <source>
        <dbReference type="Google" id="ProtNLM"/>
    </source>
</evidence>
<dbReference type="STRING" id="1715691.TA5113_02444"/>